<dbReference type="EMBL" id="CP122566">
    <property type="protein sequence ID" value="WGH93225.1"/>
    <property type="molecule type" value="Genomic_DNA"/>
</dbReference>
<accession>A0AAJ6DC27</accession>
<feature type="domain" description="Peptidoglycan binding-like" evidence="1">
    <location>
        <begin position="120"/>
        <end position="169"/>
    </location>
</feature>
<evidence type="ECO:0000259" key="1">
    <source>
        <dbReference type="Pfam" id="PF01471"/>
    </source>
</evidence>
<keyword evidence="3" id="KW-1185">Reference proteome</keyword>
<sequence length="350" mass="36533">MTWLKLALGAVLVLAVGVGVGWGLKTVLQPPSEVLQERAYTLTETSSGEVGDELRLNTAAVWRAQPVARNQAVGTLTSIDISPDQSAGNGARAYTVDGRAVSIAQGDVPMYREIKEKDKGEDVRQLQVMLGALGYYHGRADGEVGSGTVDGIKAWQKALGVDDNGVVGQGDIVFVPTLPARMSIAGDGLTVGSSLNGGEEIINALPTAPRFALRVTSEQAEMIATGTAVKISHEDQVWEGVVGQRNDQADAETIELAVVGADDKPVCGDQCATLSTQSETLLDTVVELVEPVQGVTVPDAAISTDASGEQYVTDESGVKHSVTVKASARGMSVIDGVDEGIRVRLPGEQG</sequence>
<proteinExistence type="predicted"/>
<dbReference type="RefSeq" id="WP_110098527.1">
    <property type="nucleotide sequence ID" value="NZ_CP122562.1"/>
</dbReference>
<evidence type="ECO:0000313" key="3">
    <source>
        <dbReference type="Proteomes" id="UP001224674"/>
    </source>
</evidence>
<dbReference type="Gene3D" id="1.10.101.10">
    <property type="entry name" value="PGBD-like superfamily/PGBD"/>
    <property type="match status" value="1"/>
</dbReference>
<dbReference type="InterPro" id="IPR036366">
    <property type="entry name" value="PGBDSf"/>
</dbReference>
<reference evidence="2 3" key="1">
    <citation type="submission" date="2023-03" db="EMBL/GenBank/DDBJ databases">
        <title>Complete genome sequences of several Auritidibacter ignavus strains isolated from ear infections.</title>
        <authorList>
            <person name="Baehr T."/>
            <person name="Baumhoegger A.M."/>
        </authorList>
    </citation>
    <scope>NUCLEOTIDE SEQUENCE [LARGE SCALE GENOMIC DNA]</scope>
    <source>
        <strain evidence="2 3">BABAE-6</strain>
    </source>
</reference>
<organism evidence="2 3">
    <name type="scientific">Auritidibacter ignavus</name>
    <dbReference type="NCBI Taxonomy" id="678932"/>
    <lineage>
        <taxon>Bacteria</taxon>
        <taxon>Bacillati</taxon>
        <taxon>Actinomycetota</taxon>
        <taxon>Actinomycetes</taxon>
        <taxon>Micrococcales</taxon>
        <taxon>Micrococcaceae</taxon>
        <taxon>Auritidibacter</taxon>
    </lineage>
</organism>
<protein>
    <submittedName>
        <fullName evidence="2">Peptidoglycan-binding domain-containing protein</fullName>
    </submittedName>
</protein>
<dbReference type="AlphaFoldDB" id="A0AAJ6DC27"/>
<dbReference type="InterPro" id="IPR036365">
    <property type="entry name" value="PGBD-like_sf"/>
</dbReference>
<dbReference type="Proteomes" id="UP001224674">
    <property type="component" value="Chromosome"/>
</dbReference>
<dbReference type="InterPro" id="IPR002477">
    <property type="entry name" value="Peptidoglycan-bd-like"/>
</dbReference>
<dbReference type="Pfam" id="PF01471">
    <property type="entry name" value="PG_binding_1"/>
    <property type="match status" value="1"/>
</dbReference>
<dbReference type="SUPFAM" id="SSF47090">
    <property type="entry name" value="PGBD-like"/>
    <property type="match status" value="1"/>
</dbReference>
<evidence type="ECO:0000313" key="2">
    <source>
        <dbReference type="EMBL" id="WGH93225.1"/>
    </source>
</evidence>
<gene>
    <name evidence="2" type="ORF">QDX21_13230</name>
</gene>
<name>A0AAJ6DC27_9MICC</name>